<dbReference type="AlphaFoldDB" id="A0A7J5BQL0"/>
<dbReference type="PANTHER" id="PTHR12277">
    <property type="entry name" value="ALPHA/BETA HYDROLASE DOMAIN-CONTAINING PROTEIN"/>
    <property type="match status" value="1"/>
</dbReference>
<keyword evidence="3" id="KW-1185">Reference proteome</keyword>
<sequence>MVVRSRSPIGVAVTSIGLGLGAGLLATASAAVTASVLMARSVVTPPRRPHEPLRVHAVDRRAGTVTLRRTPESSAPGTYSMVFSGGAGRAVLGPVTATSEHTVTRRFDGEEGARLERGTSVRVASAPQRGPADLGLPWESVEVPTVLGPAPAWLFPAEGPSTDWAVHVHGRGALMTEPLRSIGAFHEAGWNSLVISYRNDPGSTTSPDRRYGLGGTERRDIDAALAWARSRGARRIVLVGWSMGGAAVMQALFDSPHRDHVVGVVLESPVVSWFSTLRHQGALLHMPRWVTRLAIGLLSSTAAAPIVGVDAPIPLERFEVLRRTDEIRVPVLLMHSTADTVVPVGPSRELGRRLPDLVRYVEFPAGLHTRLHNVDPERWDRALQRWLADLARGTWAGIGAPAAGQSADVAAPRRATSRE</sequence>
<dbReference type="EMBL" id="WBJZ01000013">
    <property type="protein sequence ID" value="KAB1656012.1"/>
    <property type="molecule type" value="Genomic_DNA"/>
</dbReference>
<dbReference type="GO" id="GO:0008236">
    <property type="term" value="F:serine-type peptidase activity"/>
    <property type="evidence" value="ECO:0007669"/>
    <property type="project" value="InterPro"/>
</dbReference>
<name>A0A7J5BQL0_9MICO</name>
<proteinExistence type="predicted"/>
<dbReference type="SUPFAM" id="SSF53474">
    <property type="entry name" value="alpha/beta-Hydrolases"/>
    <property type="match status" value="1"/>
</dbReference>
<dbReference type="InterPro" id="IPR001375">
    <property type="entry name" value="Peptidase_S9_cat"/>
</dbReference>
<comment type="caution">
    <text evidence="2">The sequence shown here is derived from an EMBL/GenBank/DDBJ whole genome shotgun (WGS) entry which is preliminary data.</text>
</comment>
<accession>A0A7J5BQL0</accession>
<feature type="domain" description="Peptidase S9 prolyl oligopeptidase catalytic" evidence="1">
    <location>
        <begin position="214"/>
        <end position="388"/>
    </location>
</feature>
<evidence type="ECO:0000313" key="2">
    <source>
        <dbReference type="EMBL" id="KAB1656012.1"/>
    </source>
</evidence>
<evidence type="ECO:0000313" key="3">
    <source>
        <dbReference type="Proteomes" id="UP000467240"/>
    </source>
</evidence>
<dbReference type="OrthoDB" id="8111537at2"/>
<dbReference type="Proteomes" id="UP000467240">
    <property type="component" value="Unassembled WGS sequence"/>
</dbReference>
<dbReference type="Pfam" id="PF00326">
    <property type="entry name" value="Peptidase_S9"/>
    <property type="match status" value="1"/>
</dbReference>
<reference evidence="2 3" key="1">
    <citation type="submission" date="2019-09" db="EMBL/GenBank/DDBJ databases">
        <title>Phylogeny of genus Pseudoclavibacter and closely related genus.</title>
        <authorList>
            <person name="Li Y."/>
        </authorList>
    </citation>
    <scope>NUCLEOTIDE SEQUENCE [LARGE SCALE GENOMIC DNA]</scope>
    <source>
        <strain evidence="2 3">DSM 23821</strain>
    </source>
</reference>
<protein>
    <submittedName>
        <fullName evidence="2">Prolyl oligopeptidase family serine peptidase</fullName>
    </submittedName>
</protein>
<dbReference type="GO" id="GO:0006508">
    <property type="term" value="P:proteolysis"/>
    <property type="evidence" value="ECO:0007669"/>
    <property type="project" value="InterPro"/>
</dbReference>
<evidence type="ECO:0000259" key="1">
    <source>
        <dbReference type="Pfam" id="PF00326"/>
    </source>
</evidence>
<dbReference type="Gene3D" id="3.40.50.1820">
    <property type="entry name" value="alpha/beta hydrolase"/>
    <property type="match status" value="1"/>
</dbReference>
<dbReference type="PANTHER" id="PTHR12277:SF79">
    <property type="entry name" value="XAA-PRO DIPEPTIDYL-PEPTIDASE-RELATED"/>
    <property type="match status" value="1"/>
</dbReference>
<gene>
    <name evidence="2" type="ORF">F8O01_11280</name>
</gene>
<dbReference type="InterPro" id="IPR029058">
    <property type="entry name" value="AB_hydrolase_fold"/>
</dbReference>
<organism evidence="2 3">
    <name type="scientific">Pseudoclavibacter chungangensis</name>
    <dbReference type="NCBI Taxonomy" id="587635"/>
    <lineage>
        <taxon>Bacteria</taxon>
        <taxon>Bacillati</taxon>
        <taxon>Actinomycetota</taxon>
        <taxon>Actinomycetes</taxon>
        <taxon>Micrococcales</taxon>
        <taxon>Microbacteriaceae</taxon>
        <taxon>Pseudoclavibacter</taxon>
    </lineage>
</organism>
<dbReference type="RefSeq" id="WP_158040960.1">
    <property type="nucleotide sequence ID" value="NZ_JACCFV010000001.1"/>
</dbReference>